<evidence type="ECO:0000256" key="5">
    <source>
        <dbReference type="ARBA" id="ARBA00022691"/>
    </source>
</evidence>
<sequence>MKTSEVEKELKIGDIFTPLKWGEFAISQFNIFRKWMKGATIFDPTMGHGHLLEALILHGQRKGYAIQELPTQNLYGNELNYSHHKKALSIFRETYKLDMSQNLWNKDLLDLPEQTFDIILGNPPWQNYVDLPDIYKQKIKPLFAKFDLIDNKRNLLLGGSRIDIAALIIQVSIAGFLKEGGDAYFFMPLSLLLNDGAHQPFRTYKIHETSFAPIRVFDFNKEAVFQKVSTRYGLVHFSRNQAPDFPIKYSVFKQNKWEDYLSAPVGTPTAPLSIYKKHQEKKLNSFNKIKLSKDSMPRQGLNTCGANNVFFFNICQKINEDFCMVDGTTKLPTKFVFPLLKSVNFKNQTEKPVAWVLIPHDSKGMPLSEDELNNYPELKSYLENHRQKLTGRKGTLINGWIKKGRWWALLGVGSYNYASYKVVWEAYGRKCFCPIIVSGIWQANQALQAFIPAKNKAEANKILKALKNPAIEEYLLSTRMEGTMNWAQPGKIKKLIEFE</sequence>
<dbReference type="EMBL" id="QEWP01000001">
    <property type="protein sequence ID" value="PWE01148.1"/>
    <property type="molecule type" value="Genomic_DNA"/>
</dbReference>
<dbReference type="PANTHER" id="PTHR33841">
    <property type="entry name" value="DNA METHYLTRANSFERASE YEEA-RELATED"/>
    <property type="match status" value="1"/>
</dbReference>
<dbReference type="InterPro" id="IPR050953">
    <property type="entry name" value="N4_N6_ade-DNA_methylase"/>
</dbReference>
<keyword evidence="9" id="KW-1185">Reference proteome</keyword>
<dbReference type="GO" id="GO:0006304">
    <property type="term" value="P:DNA modification"/>
    <property type="evidence" value="ECO:0007669"/>
    <property type="project" value="InterPro"/>
</dbReference>
<dbReference type="GO" id="GO:0032259">
    <property type="term" value="P:methylation"/>
    <property type="evidence" value="ECO:0007669"/>
    <property type="project" value="UniProtKB-KW"/>
</dbReference>
<reference evidence="8 9" key="1">
    <citation type="submission" date="2018-05" db="EMBL/GenBank/DDBJ databases">
        <title>Marinilabilia rubrum sp. nov., isolated from saltern sediment.</title>
        <authorList>
            <person name="Zhang R."/>
        </authorList>
    </citation>
    <scope>NUCLEOTIDE SEQUENCE [LARGE SCALE GENOMIC DNA]</scope>
    <source>
        <strain evidence="8 9">WTE16</strain>
    </source>
</reference>
<feature type="domain" description="Type II methyltransferase M.TaqI-like" evidence="7">
    <location>
        <begin position="90"/>
        <end position="225"/>
    </location>
</feature>
<dbReference type="Pfam" id="PF07669">
    <property type="entry name" value="Eco57I"/>
    <property type="match status" value="1"/>
</dbReference>
<comment type="catalytic activity">
    <reaction evidence="6">
        <text>a 2'-deoxyadenosine in DNA + S-adenosyl-L-methionine = an N(6)-methyl-2'-deoxyadenosine in DNA + S-adenosyl-L-homocysteine + H(+)</text>
        <dbReference type="Rhea" id="RHEA:15197"/>
        <dbReference type="Rhea" id="RHEA-COMP:12418"/>
        <dbReference type="Rhea" id="RHEA-COMP:12419"/>
        <dbReference type="ChEBI" id="CHEBI:15378"/>
        <dbReference type="ChEBI" id="CHEBI:57856"/>
        <dbReference type="ChEBI" id="CHEBI:59789"/>
        <dbReference type="ChEBI" id="CHEBI:90615"/>
        <dbReference type="ChEBI" id="CHEBI:90616"/>
        <dbReference type="EC" id="2.1.1.72"/>
    </reaction>
</comment>
<evidence type="ECO:0000256" key="3">
    <source>
        <dbReference type="ARBA" id="ARBA00022603"/>
    </source>
</evidence>
<evidence type="ECO:0000256" key="2">
    <source>
        <dbReference type="ARBA" id="ARBA00011900"/>
    </source>
</evidence>
<comment type="similarity">
    <text evidence="1">Belongs to the N(4)/N(6)-methyltransferase family.</text>
</comment>
<dbReference type="GO" id="GO:0003676">
    <property type="term" value="F:nucleic acid binding"/>
    <property type="evidence" value="ECO:0007669"/>
    <property type="project" value="InterPro"/>
</dbReference>
<accession>A0A2U2BDK9</accession>
<keyword evidence="3 8" id="KW-0489">Methyltransferase</keyword>
<keyword evidence="4 8" id="KW-0808">Transferase</keyword>
<proteinExistence type="inferred from homology"/>
<evidence type="ECO:0000313" key="8">
    <source>
        <dbReference type="EMBL" id="PWE01148.1"/>
    </source>
</evidence>
<dbReference type="PRINTS" id="PR00507">
    <property type="entry name" value="N12N6MTFRASE"/>
</dbReference>
<dbReference type="InterPro" id="IPR002052">
    <property type="entry name" value="DNA_methylase_N6_adenine_CS"/>
</dbReference>
<dbReference type="PROSITE" id="PS00092">
    <property type="entry name" value="N6_MTASE"/>
    <property type="match status" value="1"/>
</dbReference>
<organism evidence="8 9">
    <name type="scientific">Marinilabilia rubra</name>
    <dbReference type="NCBI Taxonomy" id="2162893"/>
    <lineage>
        <taxon>Bacteria</taxon>
        <taxon>Pseudomonadati</taxon>
        <taxon>Bacteroidota</taxon>
        <taxon>Bacteroidia</taxon>
        <taxon>Marinilabiliales</taxon>
        <taxon>Marinilabiliaceae</taxon>
        <taxon>Marinilabilia</taxon>
    </lineage>
</organism>
<dbReference type="RefSeq" id="WP_109262602.1">
    <property type="nucleotide sequence ID" value="NZ_QEWP01000001.1"/>
</dbReference>
<name>A0A2U2BDK9_9BACT</name>
<gene>
    <name evidence="8" type="ORF">DDZ16_01275</name>
</gene>
<dbReference type="EC" id="2.1.1.72" evidence="2"/>
<dbReference type="Gene3D" id="3.40.50.150">
    <property type="entry name" value="Vaccinia Virus protein VP39"/>
    <property type="match status" value="1"/>
</dbReference>
<keyword evidence="5" id="KW-0949">S-adenosyl-L-methionine</keyword>
<evidence type="ECO:0000256" key="4">
    <source>
        <dbReference type="ARBA" id="ARBA00022679"/>
    </source>
</evidence>
<dbReference type="OrthoDB" id="9814572at2"/>
<dbReference type="InterPro" id="IPR011639">
    <property type="entry name" value="MethylTrfase_TaqI-like_dom"/>
</dbReference>
<protein>
    <recommendedName>
        <fullName evidence="2">site-specific DNA-methyltransferase (adenine-specific)</fullName>
        <ecNumber evidence="2">2.1.1.72</ecNumber>
    </recommendedName>
</protein>
<dbReference type="SUPFAM" id="SSF53335">
    <property type="entry name" value="S-adenosyl-L-methionine-dependent methyltransferases"/>
    <property type="match status" value="1"/>
</dbReference>
<dbReference type="AlphaFoldDB" id="A0A2U2BDK9"/>
<evidence type="ECO:0000256" key="1">
    <source>
        <dbReference type="ARBA" id="ARBA00006594"/>
    </source>
</evidence>
<dbReference type="GO" id="GO:0009007">
    <property type="term" value="F:site-specific DNA-methyltransferase (adenine-specific) activity"/>
    <property type="evidence" value="ECO:0007669"/>
    <property type="project" value="UniProtKB-EC"/>
</dbReference>
<evidence type="ECO:0000313" key="9">
    <source>
        <dbReference type="Proteomes" id="UP000244956"/>
    </source>
</evidence>
<dbReference type="InterPro" id="IPR029063">
    <property type="entry name" value="SAM-dependent_MTases_sf"/>
</dbReference>
<dbReference type="PANTHER" id="PTHR33841:SF5">
    <property type="entry name" value="DNA METHYLASE (MODIFICATION METHYLASE) (METHYLTRANSFERASE)-RELATED"/>
    <property type="match status" value="1"/>
</dbReference>
<comment type="caution">
    <text evidence="8">The sequence shown here is derived from an EMBL/GenBank/DDBJ whole genome shotgun (WGS) entry which is preliminary data.</text>
</comment>
<evidence type="ECO:0000256" key="6">
    <source>
        <dbReference type="ARBA" id="ARBA00047942"/>
    </source>
</evidence>
<dbReference type="Proteomes" id="UP000244956">
    <property type="component" value="Unassembled WGS sequence"/>
</dbReference>
<evidence type="ECO:0000259" key="7">
    <source>
        <dbReference type="Pfam" id="PF07669"/>
    </source>
</evidence>